<gene>
    <name evidence="1" type="ORF">MUS1_12220</name>
</gene>
<evidence type="ECO:0008006" key="3">
    <source>
        <dbReference type="Google" id="ProtNLM"/>
    </source>
</evidence>
<evidence type="ECO:0000313" key="1">
    <source>
        <dbReference type="EMBL" id="ETX11174.1"/>
    </source>
</evidence>
<dbReference type="PATRIC" id="fig|1122207.3.peg.1578"/>
<dbReference type="InterPro" id="IPR036397">
    <property type="entry name" value="RNaseH_sf"/>
</dbReference>
<comment type="caution">
    <text evidence="1">The sequence shown here is derived from an EMBL/GenBank/DDBJ whole genome shotgun (WGS) entry which is preliminary data.</text>
</comment>
<dbReference type="AlphaFoldDB" id="X7E532"/>
<dbReference type="Gene3D" id="3.30.420.10">
    <property type="entry name" value="Ribonuclease H-like superfamily/Ribonuclease H"/>
    <property type="match status" value="1"/>
</dbReference>
<keyword evidence="2" id="KW-1185">Reference proteome</keyword>
<dbReference type="SUPFAM" id="SSF53098">
    <property type="entry name" value="Ribonuclease H-like"/>
    <property type="match status" value="1"/>
</dbReference>
<proteinExistence type="predicted"/>
<organism evidence="1 2">
    <name type="scientific">Marinomonas ushuaiensis DSM 15871</name>
    <dbReference type="NCBI Taxonomy" id="1122207"/>
    <lineage>
        <taxon>Bacteria</taxon>
        <taxon>Pseudomonadati</taxon>
        <taxon>Pseudomonadota</taxon>
        <taxon>Gammaproteobacteria</taxon>
        <taxon>Oceanospirillales</taxon>
        <taxon>Oceanospirillaceae</taxon>
        <taxon>Marinomonas</taxon>
    </lineage>
</organism>
<dbReference type="OrthoDB" id="6193218at2"/>
<evidence type="ECO:0000313" key="2">
    <source>
        <dbReference type="Proteomes" id="UP000054058"/>
    </source>
</evidence>
<reference evidence="1 2" key="1">
    <citation type="submission" date="2014-01" db="EMBL/GenBank/DDBJ databases">
        <title>Marinomonas ushuaiensis DSM 15871 Genome Sequencing.</title>
        <authorList>
            <person name="Lai Q."/>
            <person name="Shao Z.S."/>
        </authorList>
    </citation>
    <scope>NUCLEOTIDE SEQUENCE [LARGE SCALE GENOMIC DNA]</scope>
    <source>
        <strain evidence="1 2">DSM 15871</strain>
    </source>
</reference>
<dbReference type="GO" id="GO:0003676">
    <property type="term" value="F:nucleic acid binding"/>
    <property type="evidence" value="ECO:0007669"/>
    <property type="project" value="InterPro"/>
</dbReference>
<dbReference type="RefSeq" id="WP_051436170.1">
    <property type="nucleotide sequence ID" value="NZ_JAMB01000005.1"/>
</dbReference>
<dbReference type="STRING" id="1122207.MUS1_12220"/>
<dbReference type="eggNOG" id="COG0847">
    <property type="taxonomic scope" value="Bacteria"/>
</dbReference>
<dbReference type="EMBL" id="JAMB01000005">
    <property type="protein sequence ID" value="ETX11174.1"/>
    <property type="molecule type" value="Genomic_DNA"/>
</dbReference>
<dbReference type="Proteomes" id="UP000054058">
    <property type="component" value="Unassembled WGS sequence"/>
</dbReference>
<accession>X7E532</accession>
<dbReference type="InterPro" id="IPR012337">
    <property type="entry name" value="RNaseH-like_sf"/>
</dbReference>
<protein>
    <recommendedName>
        <fullName evidence="3">Exonuclease domain-containing protein</fullName>
    </recommendedName>
</protein>
<sequence>MDTLILEKPLLRNKNDTGTGDYQLASVRERHNLPPYLAHNALSDSIATGELFLVLVKIIYGKSIPLLSNVYKHIY</sequence>
<name>X7E532_9GAMM</name>